<evidence type="ECO:0000313" key="2">
    <source>
        <dbReference type="Proteomes" id="UP000095282"/>
    </source>
</evidence>
<proteinExistence type="predicted"/>
<name>A0A1I7UCI4_9PELO</name>
<feature type="compositionally biased region" description="Polar residues" evidence="1">
    <location>
        <begin position="78"/>
        <end position="87"/>
    </location>
</feature>
<reference evidence="3" key="1">
    <citation type="submission" date="2016-11" db="UniProtKB">
        <authorList>
            <consortium name="WormBaseParasite"/>
        </authorList>
    </citation>
    <scope>IDENTIFICATION</scope>
</reference>
<evidence type="ECO:0000256" key="1">
    <source>
        <dbReference type="SAM" id="MobiDB-lite"/>
    </source>
</evidence>
<dbReference type="STRING" id="1561998.A0A1I7UCI4"/>
<feature type="region of interest" description="Disordered" evidence="1">
    <location>
        <begin position="62"/>
        <end position="96"/>
    </location>
</feature>
<organism evidence="2 3">
    <name type="scientific">Caenorhabditis tropicalis</name>
    <dbReference type="NCBI Taxonomy" id="1561998"/>
    <lineage>
        <taxon>Eukaryota</taxon>
        <taxon>Metazoa</taxon>
        <taxon>Ecdysozoa</taxon>
        <taxon>Nematoda</taxon>
        <taxon>Chromadorea</taxon>
        <taxon>Rhabditida</taxon>
        <taxon>Rhabditina</taxon>
        <taxon>Rhabditomorpha</taxon>
        <taxon>Rhabditoidea</taxon>
        <taxon>Rhabditidae</taxon>
        <taxon>Peloderinae</taxon>
        <taxon>Caenorhabditis</taxon>
    </lineage>
</organism>
<accession>A0A1I7UCI4</accession>
<dbReference type="eggNOG" id="KOG2050">
    <property type="taxonomic scope" value="Eukaryota"/>
</dbReference>
<protein>
    <submittedName>
        <fullName evidence="3">Uncharacterized protein</fullName>
    </submittedName>
</protein>
<dbReference type="WBParaSite" id="Csp11.Scaffold629.g7947.t1">
    <property type="protein sequence ID" value="Csp11.Scaffold629.g7947.t1"/>
    <property type="gene ID" value="Csp11.Scaffold629.g7947"/>
</dbReference>
<evidence type="ECO:0000313" key="3">
    <source>
        <dbReference type="WBParaSite" id="Csp11.Scaffold629.g7947.t1"/>
    </source>
</evidence>
<dbReference type="Proteomes" id="UP000095282">
    <property type="component" value="Unplaced"/>
</dbReference>
<sequence length="190" mass="21557">MVKIDDKKKKFKGKKKVKNVLEKKAKGLKLNKVDRKRIVKIEEKAALKSKVDKAVKEEMERLKKSSTSVFDNDGTRDSLCSESSFGSQPAPKKKAKKVLFSGELEHVKVFDKRIQDLEIKPSEASPGRGILRSPLDKKSKKISKSKASVKIAEEEEEEEDEAPVAPPKRKQKSVRKKQSQLSQLTKTWNQ</sequence>
<feature type="compositionally biased region" description="Basic residues" evidence="1">
    <location>
        <begin position="167"/>
        <end position="178"/>
    </location>
</feature>
<feature type="compositionally biased region" description="Acidic residues" evidence="1">
    <location>
        <begin position="153"/>
        <end position="162"/>
    </location>
</feature>
<dbReference type="AlphaFoldDB" id="A0A1I7UCI4"/>
<keyword evidence="2" id="KW-1185">Reference proteome</keyword>
<feature type="region of interest" description="Disordered" evidence="1">
    <location>
        <begin position="116"/>
        <end position="190"/>
    </location>
</feature>